<gene>
    <name evidence="2" type="ORF">FMAN_14184</name>
</gene>
<evidence type="ECO:0000313" key="2">
    <source>
        <dbReference type="EMBL" id="CVL08157.1"/>
    </source>
</evidence>
<evidence type="ECO:0000313" key="3">
    <source>
        <dbReference type="Proteomes" id="UP000184255"/>
    </source>
</evidence>
<name>A0A1L7UK44_FUSMA</name>
<proteinExistence type="predicted"/>
<feature type="compositionally biased region" description="Polar residues" evidence="1">
    <location>
        <begin position="121"/>
        <end position="137"/>
    </location>
</feature>
<dbReference type="GeneID" id="65093433"/>
<feature type="region of interest" description="Disordered" evidence="1">
    <location>
        <begin position="338"/>
        <end position="366"/>
    </location>
</feature>
<feature type="compositionally biased region" description="Basic and acidic residues" evidence="1">
    <location>
        <begin position="93"/>
        <end position="104"/>
    </location>
</feature>
<dbReference type="VEuPathDB" id="FungiDB:FMAN_14184"/>
<reference evidence="3" key="1">
    <citation type="journal article" date="2016" name="Genome Biol. Evol.">
        <title>Comparative 'omics' of the Fusarium fujikuroi species complex highlights differences in genetic potential and metabolite synthesis.</title>
        <authorList>
            <person name="Niehaus E.-M."/>
            <person name="Muensterkoetter M."/>
            <person name="Proctor R.H."/>
            <person name="Brown D.W."/>
            <person name="Sharon A."/>
            <person name="Idan Y."/>
            <person name="Oren-Young L."/>
            <person name="Sieber C.M."/>
            <person name="Novak O."/>
            <person name="Pencik A."/>
            <person name="Tarkowska D."/>
            <person name="Hromadova K."/>
            <person name="Freeman S."/>
            <person name="Maymon M."/>
            <person name="Elazar M."/>
            <person name="Youssef S.A."/>
            <person name="El-Shabrawy E.S.M."/>
            <person name="Shalaby A.B.A."/>
            <person name="Houterman P."/>
            <person name="Brock N.L."/>
            <person name="Burkhardt I."/>
            <person name="Tsavkelova E.A."/>
            <person name="Dickschat J.S."/>
            <person name="Galuszka P."/>
            <person name="Gueldener U."/>
            <person name="Tudzynski B."/>
        </authorList>
    </citation>
    <scope>NUCLEOTIDE SEQUENCE [LARGE SCALE GENOMIC DNA]</scope>
    <source>
        <strain evidence="3">MRC7560</strain>
    </source>
</reference>
<evidence type="ECO:0008006" key="4">
    <source>
        <dbReference type="Google" id="ProtNLM"/>
    </source>
</evidence>
<dbReference type="RefSeq" id="XP_041690940.1">
    <property type="nucleotide sequence ID" value="XM_041825573.1"/>
</dbReference>
<comment type="caution">
    <text evidence="2">The sequence shown here is derived from an EMBL/GenBank/DDBJ whole genome shotgun (WGS) entry which is preliminary data.</text>
</comment>
<dbReference type="EMBL" id="FCQH01000022">
    <property type="protein sequence ID" value="CVL08157.1"/>
    <property type="molecule type" value="Genomic_DNA"/>
</dbReference>
<feature type="region of interest" description="Disordered" evidence="1">
    <location>
        <begin position="81"/>
        <end position="139"/>
    </location>
</feature>
<feature type="region of interest" description="Disordered" evidence="1">
    <location>
        <begin position="426"/>
        <end position="466"/>
    </location>
</feature>
<dbReference type="Proteomes" id="UP000184255">
    <property type="component" value="Unassembled WGS sequence"/>
</dbReference>
<feature type="compositionally biased region" description="Polar residues" evidence="1">
    <location>
        <begin position="435"/>
        <end position="447"/>
    </location>
</feature>
<accession>A0A1L7UK44</accession>
<sequence>MKSLNKLAITIKQPSRSYALTLARAFATSKRHLENLEELILTSLETLYPNAPESLREPICNTLTDRYARLEYSAYINGKPCSKSSKQAQGGEAHTRPKIEDEAVRNTSVISRSRTVELDHIQNTTQEESPNSQLKPRSSLDTELLRRSFNDEHIKRSQSNRTLSIYESDGQLYEPKPPKFEAGESQVQREWCHKLLDQSVVRNNRRSNIGRLHYKRDLKPFPCLSETCGESRPSFSSRKQWLEHMRSNHSMAWPQSLHGAMIWVCGDHVEDGRNIPYAFSSKNDLDQHMRLIHHSDKPLSDDESTEYLKHQSSLIDTMSPSYCPLCFLVVENSLEAKPTSSLKSGGIPPEPSERVQRNKKDQKRVDSGAWFADDVKAASDIDTGDNQDHDSSTLFPLEIHIAAHLQNLLVLSLRLMGTLEHDRDEEYLTGPHGSDSLTRGSVSSTQDGPELDIWSTEDPASVCISE</sequence>
<evidence type="ECO:0000256" key="1">
    <source>
        <dbReference type="SAM" id="MobiDB-lite"/>
    </source>
</evidence>
<feature type="compositionally biased region" description="Basic and acidic residues" evidence="1">
    <location>
        <begin position="351"/>
        <end position="366"/>
    </location>
</feature>
<protein>
    <recommendedName>
        <fullName evidence="4">C2H2-type domain-containing protein</fullName>
    </recommendedName>
</protein>
<organism evidence="2 3">
    <name type="scientific">Fusarium mangiferae</name>
    <name type="common">Mango malformation disease fungus</name>
    <dbReference type="NCBI Taxonomy" id="192010"/>
    <lineage>
        <taxon>Eukaryota</taxon>
        <taxon>Fungi</taxon>
        <taxon>Dikarya</taxon>
        <taxon>Ascomycota</taxon>
        <taxon>Pezizomycotina</taxon>
        <taxon>Sordariomycetes</taxon>
        <taxon>Hypocreomycetidae</taxon>
        <taxon>Hypocreales</taxon>
        <taxon>Nectriaceae</taxon>
        <taxon>Fusarium</taxon>
        <taxon>Fusarium fujikuroi species complex</taxon>
    </lineage>
</organism>
<dbReference type="PANTHER" id="PTHR35391:SF5">
    <property type="entry name" value="DUF6590 DOMAIN-CONTAINING PROTEIN"/>
    <property type="match status" value="1"/>
</dbReference>
<dbReference type="AlphaFoldDB" id="A0A1L7UK44"/>
<dbReference type="PANTHER" id="PTHR35391">
    <property type="entry name" value="C2H2-TYPE DOMAIN-CONTAINING PROTEIN-RELATED"/>
    <property type="match status" value="1"/>
</dbReference>
<keyword evidence="3" id="KW-1185">Reference proteome</keyword>